<sequence>MAFPSFSDPKGSYIPVIIVLGVIIFLIIISCMYGRWCDGDIESGENKPPAAAAAAAS</sequence>
<comment type="caution">
    <text evidence="2">The sequence shown here is derived from an EMBL/GenBank/DDBJ whole genome shotgun (WGS) entry which is preliminary data.</text>
</comment>
<protein>
    <submittedName>
        <fullName evidence="2">Uncharacterized protein</fullName>
    </submittedName>
</protein>
<dbReference type="EMBL" id="JAVIJP010000034">
    <property type="protein sequence ID" value="KAL3629766.1"/>
    <property type="molecule type" value="Genomic_DNA"/>
</dbReference>
<organism evidence="2 3">
    <name type="scientific">Castilleja foliolosa</name>
    <dbReference type="NCBI Taxonomy" id="1961234"/>
    <lineage>
        <taxon>Eukaryota</taxon>
        <taxon>Viridiplantae</taxon>
        <taxon>Streptophyta</taxon>
        <taxon>Embryophyta</taxon>
        <taxon>Tracheophyta</taxon>
        <taxon>Spermatophyta</taxon>
        <taxon>Magnoliopsida</taxon>
        <taxon>eudicotyledons</taxon>
        <taxon>Gunneridae</taxon>
        <taxon>Pentapetalae</taxon>
        <taxon>asterids</taxon>
        <taxon>lamiids</taxon>
        <taxon>Lamiales</taxon>
        <taxon>Orobanchaceae</taxon>
        <taxon>Pedicularideae</taxon>
        <taxon>Castillejinae</taxon>
        <taxon>Castilleja</taxon>
    </lineage>
</organism>
<reference evidence="3" key="1">
    <citation type="journal article" date="2024" name="IScience">
        <title>Strigolactones Initiate the Formation of Haustorium-like Structures in Castilleja.</title>
        <authorList>
            <person name="Buerger M."/>
            <person name="Peterson D."/>
            <person name="Chory J."/>
        </authorList>
    </citation>
    <scope>NUCLEOTIDE SEQUENCE [LARGE SCALE GENOMIC DNA]</scope>
</reference>
<keyword evidence="1" id="KW-0472">Membrane</keyword>
<accession>A0ABD3CIN7</accession>
<gene>
    <name evidence="2" type="ORF">CASFOL_026988</name>
</gene>
<keyword evidence="3" id="KW-1185">Reference proteome</keyword>
<evidence type="ECO:0000256" key="1">
    <source>
        <dbReference type="SAM" id="Phobius"/>
    </source>
</evidence>
<keyword evidence="1" id="KW-0812">Transmembrane</keyword>
<name>A0ABD3CIN7_9LAMI</name>
<dbReference type="AlphaFoldDB" id="A0ABD3CIN7"/>
<proteinExistence type="predicted"/>
<evidence type="ECO:0000313" key="2">
    <source>
        <dbReference type="EMBL" id="KAL3629766.1"/>
    </source>
</evidence>
<dbReference type="Proteomes" id="UP001632038">
    <property type="component" value="Unassembled WGS sequence"/>
</dbReference>
<evidence type="ECO:0000313" key="3">
    <source>
        <dbReference type="Proteomes" id="UP001632038"/>
    </source>
</evidence>
<keyword evidence="1" id="KW-1133">Transmembrane helix</keyword>
<feature type="transmembrane region" description="Helical" evidence="1">
    <location>
        <begin position="12"/>
        <end position="33"/>
    </location>
</feature>